<dbReference type="GO" id="GO:0005737">
    <property type="term" value="C:cytoplasm"/>
    <property type="evidence" value="ECO:0007669"/>
    <property type="project" value="TreeGrafter"/>
</dbReference>
<dbReference type="AlphaFoldDB" id="A0A6F9DJ89"/>
<dbReference type="SMART" id="SM00369">
    <property type="entry name" value="LRR_TYP"/>
    <property type="match status" value="10"/>
</dbReference>
<dbReference type="SMART" id="SM00364">
    <property type="entry name" value="LRR_BAC"/>
    <property type="match status" value="11"/>
</dbReference>
<evidence type="ECO:0000256" key="2">
    <source>
        <dbReference type="ARBA" id="ARBA00022737"/>
    </source>
</evidence>
<dbReference type="EMBL" id="LR787655">
    <property type="protein sequence ID" value="CAB3263517.1"/>
    <property type="molecule type" value="mRNA"/>
</dbReference>
<evidence type="ECO:0000313" key="4">
    <source>
        <dbReference type="EMBL" id="CAB3263517.1"/>
    </source>
</evidence>
<feature type="compositionally biased region" description="Polar residues" evidence="3">
    <location>
        <begin position="358"/>
        <end position="367"/>
    </location>
</feature>
<dbReference type="Pfam" id="PF13855">
    <property type="entry name" value="LRR_8"/>
    <property type="match status" value="2"/>
</dbReference>
<dbReference type="InterPro" id="IPR032675">
    <property type="entry name" value="LRR_dom_sf"/>
</dbReference>
<proteinExistence type="evidence at transcript level"/>
<dbReference type="InterPro" id="IPR025875">
    <property type="entry name" value="Leu-rich_rpt_4"/>
</dbReference>
<dbReference type="PANTHER" id="PTHR48051">
    <property type="match status" value="1"/>
</dbReference>
<dbReference type="Gene3D" id="3.80.10.10">
    <property type="entry name" value="Ribonuclease Inhibitor"/>
    <property type="match status" value="4"/>
</dbReference>
<dbReference type="SUPFAM" id="SSF52058">
    <property type="entry name" value="L domain-like"/>
    <property type="match status" value="2"/>
</dbReference>
<dbReference type="SMART" id="SM00365">
    <property type="entry name" value="LRR_SD22"/>
    <property type="match status" value="4"/>
</dbReference>
<keyword evidence="1" id="KW-0433">Leucine-rich repeat</keyword>
<dbReference type="PROSITE" id="PS51450">
    <property type="entry name" value="LRR"/>
    <property type="match status" value="5"/>
</dbReference>
<dbReference type="InterPro" id="IPR003591">
    <property type="entry name" value="Leu-rich_rpt_typical-subtyp"/>
</dbReference>
<feature type="region of interest" description="Disordered" evidence="3">
    <location>
        <begin position="356"/>
        <end position="382"/>
    </location>
</feature>
<reference evidence="4" key="1">
    <citation type="submission" date="2020-04" db="EMBL/GenBank/DDBJ databases">
        <authorList>
            <person name="Neveu A P."/>
        </authorList>
    </citation>
    <scope>NUCLEOTIDE SEQUENCE</scope>
    <source>
        <tissue evidence="4">Whole embryo</tissue>
    </source>
</reference>
<name>A0A6F9DJ89_9ASCI</name>
<evidence type="ECO:0000256" key="1">
    <source>
        <dbReference type="ARBA" id="ARBA00022614"/>
    </source>
</evidence>
<dbReference type="InterPro" id="IPR001611">
    <property type="entry name" value="Leu-rich_rpt"/>
</dbReference>
<dbReference type="InterPro" id="IPR050216">
    <property type="entry name" value="LRR_domain-containing"/>
</dbReference>
<dbReference type="PANTHER" id="PTHR48051:SF46">
    <property type="entry name" value="LEUCINE RICH REPEAT-CONTAINING DOMAIN PROTEIN"/>
    <property type="match status" value="1"/>
</dbReference>
<sequence length="584" mass="64670">MMNFRNRKRIVEETQTGVRPVLLQQARKSGALNLANKSLKEIPDSVWTLNMAPKDSDSAFDSTDNWWDQVQLSKLILSSNQLKEVSESIGNFKALITLDVHDNELAHLPQALAELTLLEKLDASHNHLQNLPSLSDCTNILVLLLQHNNLSSLPSFIANLKSCEKLDASHNNLSEVSFACESNLKYLNLSHNSLKALNIGYFISLRFVDLSNNQLTIFPEGVCSLSKVEQLYLRNNSISSSPSLENCASLKELYMGNNKLAVFPENLPKSISILELRDNKITTVPGTVIDLQSLERLDLGNNNVSGLPPEMGNMSCLKVVVLDGNPLRSIRRDVISRGTQAVLAFLRSRIVTDEKEQSSVGTQSLPQSPFHKDLSRKSEVSNSGKLHAIKQEAMEAVKTLDDFSSVALSDVSLTQGGITDFPIGLHQFKNSLSVLNLSGNKIKEVPAEIGGYTTLTHLNLGSNNLQSLPPEMSTLQSLIEINFVCNRITELPLCLFEINSLENILGDDNQITHIPANELLKMDRLSTLSLKNNCIKQVPPELALIKNLRTLVLEGNTFRIPRQSILQKGSAAVLEYLRSRLPNQ</sequence>
<dbReference type="FunFam" id="3.80.10.10:FF:000116">
    <property type="entry name" value="Leucine-rich repeat-containing protein 40"/>
    <property type="match status" value="1"/>
</dbReference>
<feature type="compositionally biased region" description="Basic and acidic residues" evidence="3">
    <location>
        <begin position="370"/>
        <end position="379"/>
    </location>
</feature>
<dbReference type="Pfam" id="PF00560">
    <property type="entry name" value="LRR_1"/>
    <property type="match status" value="4"/>
</dbReference>
<organism evidence="4">
    <name type="scientific">Phallusia mammillata</name>
    <dbReference type="NCBI Taxonomy" id="59560"/>
    <lineage>
        <taxon>Eukaryota</taxon>
        <taxon>Metazoa</taxon>
        <taxon>Chordata</taxon>
        <taxon>Tunicata</taxon>
        <taxon>Ascidiacea</taxon>
        <taxon>Phlebobranchia</taxon>
        <taxon>Ascidiidae</taxon>
        <taxon>Phallusia</taxon>
    </lineage>
</organism>
<accession>A0A6F9DJ89</accession>
<dbReference type="FunFam" id="3.80.10.10:FF:000193">
    <property type="entry name" value="Leucine-rich repeat-containing protein 40"/>
    <property type="match status" value="1"/>
</dbReference>
<gene>
    <name evidence="4" type="primary">Lrrc40</name>
</gene>
<keyword evidence="2" id="KW-0677">Repeat</keyword>
<dbReference type="Pfam" id="PF12799">
    <property type="entry name" value="LRR_4"/>
    <property type="match status" value="1"/>
</dbReference>
<protein>
    <submittedName>
        <fullName evidence="4">Leucine-rich repeat-containing protein 40-like</fullName>
    </submittedName>
</protein>
<evidence type="ECO:0000256" key="3">
    <source>
        <dbReference type="SAM" id="MobiDB-lite"/>
    </source>
</evidence>